<protein>
    <recommendedName>
        <fullName evidence="4">DUF3455 domain-containing protein</fullName>
    </recommendedName>
</protein>
<feature type="chain" id="PRO_5045430076" description="DUF3455 domain-containing protein" evidence="1">
    <location>
        <begin position="18"/>
        <end position="195"/>
    </location>
</feature>
<organism evidence="2 3">
    <name type="scientific">Neolewinella maritima</name>
    <dbReference type="NCBI Taxonomy" id="1383882"/>
    <lineage>
        <taxon>Bacteria</taxon>
        <taxon>Pseudomonadati</taxon>
        <taxon>Bacteroidota</taxon>
        <taxon>Saprospiria</taxon>
        <taxon>Saprospirales</taxon>
        <taxon>Lewinellaceae</taxon>
        <taxon>Neolewinella</taxon>
    </lineage>
</organism>
<proteinExistence type="predicted"/>
<name>A0ABN8F986_9BACT</name>
<evidence type="ECO:0000313" key="2">
    <source>
        <dbReference type="EMBL" id="CAH1000964.1"/>
    </source>
</evidence>
<accession>A0ABN8F986</accession>
<keyword evidence="3" id="KW-1185">Reference proteome</keyword>
<keyword evidence="1" id="KW-0732">Signal</keyword>
<feature type="signal peptide" evidence="1">
    <location>
        <begin position="1"/>
        <end position="17"/>
    </location>
</feature>
<dbReference type="PROSITE" id="PS51257">
    <property type="entry name" value="PROKAR_LIPOPROTEIN"/>
    <property type="match status" value="1"/>
</dbReference>
<dbReference type="EMBL" id="CAKLPZ010000002">
    <property type="protein sequence ID" value="CAH1000964.1"/>
    <property type="molecule type" value="Genomic_DNA"/>
</dbReference>
<dbReference type="Proteomes" id="UP000837803">
    <property type="component" value="Unassembled WGS sequence"/>
</dbReference>
<evidence type="ECO:0008006" key="4">
    <source>
        <dbReference type="Google" id="ProtNLM"/>
    </source>
</evidence>
<comment type="caution">
    <text evidence="2">The sequence shown here is derived from an EMBL/GenBank/DDBJ whole genome shotgun (WGS) entry which is preliminary data.</text>
</comment>
<evidence type="ECO:0000256" key="1">
    <source>
        <dbReference type="SAM" id="SignalP"/>
    </source>
</evidence>
<gene>
    <name evidence="2" type="ORF">LEM8419_01973</name>
</gene>
<sequence>MLIQKLLFPLLVLFAFAACEDDDDVTLDPTKDSGAPVAVYKDSSEGRTVVQGAYSGLCRTEDGITAHFRTEDLIPGNAYTLWFVVFDDEPGPPSSTYASGYVAGESGEATFAGHLRVGDGFDAPGTLTTFNTPLTAEVHLALRTHGPVQPGKIQIQTQTMDGGCTSGFPSGPLLHPDSDEVGYCANVQVAIHPAQ</sequence>
<evidence type="ECO:0000313" key="3">
    <source>
        <dbReference type="Proteomes" id="UP000837803"/>
    </source>
</evidence>
<dbReference type="RefSeq" id="WP_238750913.1">
    <property type="nucleotide sequence ID" value="NZ_CAKLPZ010000002.1"/>
</dbReference>
<reference evidence="2" key="1">
    <citation type="submission" date="2021-12" db="EMBL/GenBank/DDBJ databases">
        <authorList>
            <person name="Rodrigo-Torres L."/>
            <person name="Arahal R. D."/>
            <person name="Lucena T."/>
        </authorList>
    </citation>
    <scope>NUCLEOTIDE SEQUENCE</scope>
    <source>
        <strain evidence="2">CECT 8419</strain>
    </source>
</reference>